<protein>
    <submittedName>
        <fullName evidence="1">Uncharacterized protein</fullName>
    </submittedName>
</protein>
<evidence type="ECO:0000313" key="2">
    <source>
        <dbReference type="Proteomes" id="UP000596247"/>
    </source>
</evidence>
<proteinExistence type="predicted"/>
<organism evidence="1 2">
    <name type="scientific">Klebsiella phage vB_KvM-Eowyn</name>
    <dbReference type="NCBI Taxonomy" id="2762819"/>
    <lineage>
        <taxon>Viruses</taxon>
        <taxon>Duplodnaviria</taxon>
        <taxon>Heunggongvirae</taxon>
        <taxon>Uroviricota</taxon>
        <taxon>Caudoviricetes</taxon>
        <taxon>Chimalliviridae</taxon>
        <taxon>Eowynvirus</taxon>
        <taxon>Eowynvirus eowyn</taxon>
    </lineage>
</organism>
<gene>
    <name evidence="1" type="ORF">LLCLJKAH_00107</name>
</gene>
<dbReference type="EMBL" id="LR881104">
    <property type="protein sequence ID" value="CAD5236096.1"/>
    <property type="molecule type" value="Genomic_DNA"/>
</dbReference>
<keyword evidence="2" id="KW-1185">Reference proteome</keyword>
<name>A0A7R8MJI8_9CAUD</name>
<sequence>MPASEKPRKARVNAKQAPGQTWVELDTLYRACLNQVAAVCEIGPVLRLPMFGVGSPYHGEILRLSKDLNAKAQNMVTRVEKLCQQYTALQADWEALRAEVKTHRKAGNKEAVVSITHQMEGIEFNTIPMGEAFYAWQADWTNEVIPTYLELSNLMGKTREESGENNER</sequence>
<dbReference type="Proteomes" id="UP000596247">
    <property type="component" value="Chromosome"/>
</dbReference>
<reference evidence="1 2" key="1">
    <citation type="submission" date="2020-09" db="EMBL/GenBank/DDBJ databases">
        <authorList>
            <person name="Jameson E."/>
        </authorList>
    </citation>
    <scope>NUCLEOTIDE SEQUENCE [LARGE SCALE GENOMIC DNA]</scope>
</reference>
<accession>A0A7R8MJI8</accession>
<evidence type="ECO:0000313" key="1">
    <source>
        <dbReference type="EMBL" id="CAD5236096.1"/>
    </source>
</evidence>